<evidence type="ECO:0000313" key="3">
    <source>
        <dbReference type="EMBL" id="CCP26824.1"/>
    </source>
</evidence>
<dbReference type="SUPFAM" id="SSF47413">
    <property type="entry name" value="lambda repressor-like DNA-binding domains"/>
    <property type="match status" value="1"/>
</dbReference>
<dbReference type="Pfam" id="PF12844">
    <property type="entry name" value="HTH_19"/>
    <property type="match status" value="1"/>
</dbReference>
<gene>
    <name evidence="3" type="ordered locus">TEPIRE1_2000</name>
</gene>
<feature type="domain" description="HTH cro/C1-type" evidence="2">
    <location>
        <begin position="11"/>
        <end position="65"/>
    </location>
</feature>
<dbReference type="GO" id="GO:0003700">
    <property type="term" value="F:DNA-binding transcription factor activity"/>
    <property type="evidence" value="ECO:0007669"/>
    <property type="project" value="TreeGrafter"/>
</dbReference>
<dbReference type="AlphaFoldDB" id="F4LXQ6"/>
<evidence type="ECO:0000256" key="1">
    <source>
        <dbReference type="ARBA" id="ARBA00023125"/>
    </source>
</evidence>
<accession>L0S2X6</accession>
<sequence>MESLKTIGERIKYARKLKGLTQNDIYKLTGISSGNLSDIENNKVLPSANALISLKRELGVSIDWILTGEADVAFDKKQNKSPSDIGKLSPNEIDILLKYRKLDDVDKEEIDAIIDIKLHRKNKKYLS</sequence>
<dbReference type="PROSITE" id="PS50943">
    <property type="entry name" value="HTH_CROC1"/>
    <property type="match status" value="1"/>
</dbReference>
<dbReference type="PANTHER" id="PTHR46797">
    <property type="entry name" value="HTH-TYPE TRANSCRIPTIONAL REGULATOR"/>
    <property type="match status" value="1"/>
</dbReference>
<dbReference type="GO" id="GO:0003677">
    <property type="term" value="F:DNA binding"/>
    <property type="evidence" value="ECO:0007669"/>
    <property type="project" value="UniProtKB-KW"/>
</dbReference>
<dbReference type="EMBL" id="HF563609">
    <property type="protein sequence ID" value="CCP26824.1"/>
    <property type="molecule type" value="Genomic_DNA"/>
</dbReference>
<dbReference type="Gene3D" id="1.10.260.40">
    <property type="entry name" value="lambda repressor-like DNA-binding domains"/>
    <property type="match status" value="1"/>
</dbReference>
<keyword evidence="1" id="KW-0238">DNA-binding</keyword>
<evidence type="ECO:0000259" key="2">
    <source>
        <dbReference type="PROSITE" id="PS50943"/>
    </source>
</evidence>
<dbReference type="CDD" id="cd00093">
    <property type="entry name" value="HTH_XRE"/>
    <property type="match status" value="1"/>
</dbReference>
<dbReference type="PANTHER" id="PTHR46797:SF1">
    <property type="entry name" value="METHYLPHOSPHONATE SYNTHASE"/>
    <property type="match status" value="1"/>
</dbReference>
<organism evidence="3 4">
    <name type="scientific">Tepidanaerobacter acetatoxydans (strain DSM 21804 / JCM 16047 / Re1)</name>
    <dbReference type="NCBI Taxonomy" id="1209989"/>
    <lineage>
        <taxon>Bacteria</taxon>
        <taxon>Bacillati</taxon>
        <taxon>Bacillota</taxon>
        <taxon>Clostridia</taxon>
        <taxon>Thermosediminibacterales</taxon>
        <taxon>Tepidanaerobacteraceae</taxon>
        <taxon>Tepidanaerobacter</taxon>
    </lineage>
</organism>
<dbReference type="RefSeq" id="WP_013778907.1">
    <property type="nucleotide sequence ID" value="NC_015519.1"/>
</dbReference>
<evidence type="ECO:0000313" key="4">
    <source>
        <dbReference type="Proteomes" id="UP000010802"/>
    </source>
</evidence>
<dbReference type="eggNOG" id="COG1396">
    <property type="taxonomic scope" value="Bacteria"/>
</dbReference>
<keyword evidence="4" id="KW-1185">Reference proteome</keyword>
<dbReference type="KEGG" id="tae:TepiRe1_2000"/>
<accession>F4LXQ6</accession>
<dbReference type="InterPro" id="IPR001387">
    <property type="entry name" value="Cro/C1-type_HTH"/>
</dbReference>
<dbReference type="KEGG" id="tep:TepRe1_1856"/>
<proteinExistence type="predicted"/>
<reference evidence="4" key="1">
    <citation type="journal article" date="2013" name="Genome Announc.">
        <title>First genome sequence of a syntrophic acetate-oxidizing bacterium, Tepidanaerobacter acetatoxydans strain Re1.</title>
        <authorList>
            <person name="Manzoor S."/>
            <person name="Bongcam-Rudloff E."/>
            <person name="Schnurer A."/>
            <person name="Muller B."/>
        </authorList>
    </citation>
    <scope>NUCLEOTIDE SEQUENCE [LARGE SCALE GENOMIC DNA]</scope>
    <source>
        <strain evidence="4">Re1</strain>
    </source>
</reference>
<name>F4LXQ6_TEPAE</name>
<dbReference type="InterPro" id="IPR010982">
    <property type="entry name" value="Lambda_DNA-bd_dom_sf"/>
</dbReference>
<dbReference type="Proteomes" id="UP000010802">
    <property type="component" value="Chromosome"/>
</dbReference>
<protein>
    <submittedName>
        <fullName evidence="3">Helix-turn-helix domain protein</fullName>
    </submittedName>
</protein>
<dbReference type="HOGENOM" id="CLU_066192_4_4_9"/>
<dbReference type="InterPro" id="IPR050807">
    <property type="entry name" value="TransReg_Diox_bact_type"/>
</dbReference>
<dbReference type="GO" id="GO:0005829">
    <property type="term" value="C:cytosol"/>
    <property type="evidence" value="ECO:0007669"/>
    <property type="project" value="TreeGrafter"/>
</dbReference>
<dbReference type="SMART" id="SM00530">
    <property type="entry name" value="HTH_XRE"/>
    <property type="match status" value="1"/>
</dbReference>
<dbReference type="OrthoDB" id="1726456at2"/>
<dbReference type="PATRIC" id="fig|1209989.3.peg.2308"/>